<dbReference type="SUPFAM" id="SSF55826">
    <property type="entry name" value="YbaK/ProRS associated domain"/>
    <property type="match status" value="1"/>
</dbReference>
<dbReference type="Pfam" id="PF04073">
    <property type="entry name" value="tRNA_edit"/>
    <property type="match status" value="1"/>
</dbReference>
<organism evidence="2">
    <name type="scientific">freshwater metagenome</name>
    <dbReference type="NCBI Taxonomy" id="449393"/>
    <lineage>
        <taxon>unclassified sequences</taxon>
        <taxon>metagenomes</taxon>
        <taxon>ecological metagenomes</taxon>
    </lineage>
</organism>
<name>A0A6J6CK73_9ZZZZ</name>
<accession>A0A6J6CK73</accession>
<dbReference type="AlphaFoldDB" id="A0A6J6CK73"/>
<dbReference type="InterPro" id="IPR036754">
    <property type="entry name" value="YbaK/aa-tRNA-synt-asso_dom_sf"/>
</dbReference>
<dbReference type="PANTHER" id="PTHR30411">
    <property type="entry name" value="CYTOPLASMIC PROTEIN"/>
    <property type="match status" value="1"/>
</dbReference>
<dbReference type="GO" id="GO:0002161">
    <property type="term" value="F:aminoacyl-tRNA deacylase activity"/>
    <property type="evidence" value="ECO:0007669"/>
    <property type="project" value="InterPro"/>
</dbReference>
<dbReference type="Gene3D" id="3.90.960.10">
    <property type="entry name" value="YbaK/aminoacyl-tRNA synthetase-associated domain"/>
    <property type="match status" value="1"/>
</dbReference>
<dbReference type="EMBL" id="CAEZSV010000069">
    <property type="protein sequence ID" value="CAB4551902.1"/>
    <property type="molecule type" value="Genomic_DNA"/>
</dbReference>
<dbReference type="PANTHER" id="PTHR30411:SF1">
    <property type="entry name" value="CYTOPLASMIC PROTEIN"/>
    <property type="match status" value="1"/>
</dbReference>
<proteinExistence type="predicted"/>
<evidence type="ECO:0000259" key="1">
    <source>
        <dbReference type="Pfam" id="PF04073"/>
    </source>
</evidence>
<dbReference type="InterPro" id="IPR007214">
    <property type="entry name" value="YbaK/aa-tRNA-synth-assoc-dom"/>
</dbReference>
<protein>
    <submittedName>
        <fullName evidence="2">Unannotated protein</fullName>
    </submittedName>
</protein>
<sequence>MSGEITILEDSARSAREAADALGVDVGQICSSLIFSVVGNPVLILTSGRHRVDTDLVAKRLGVPSLDRADADVVRSATGFAIGGVAPIAHATEIDTYIDSALGEHSVIWAAAGHPHAVFPTSFTELVAITGGTVIEVAEQ</sequence>
<feature type="domain" description="YbaK/aminoacyl-tRNA synthetase-associated" evidence="1">
    <location>
        <begin position="11"/>
        <end position="127"/>
    </location>
</feature>
<reference evidence="2" key="1">
    <citation type="submission" date="2020-05" db="EMBL/GenBank/DDBJ databases">
        <authorList>
            <person name="Chiriac C."/>
            <person name="Salcher M."/>
            <person name="Ghai R."/>
            <person name="Kavagutti S V."/>
        </authorList>
    </citation>
    <scope>NUCLEOTIDE SEQUENCE</scope>
</reference>
<evidence type="ECO:0000313" key="2">
    <source>
        <dbReference type="EMBL" id="CAB4551902.1"/>
    </source>
</evidence>
<gene>
    <name evidence="2" type="ORF">UFOPK1506_00503</name>
</gene>
<dbReference type="CDD" id="cd04333">
    <property type="entry name" value="ProX_deacylase"/>
    <property type="match status" value="1"/>
</dbReference>